<dbReference type="InterPro" id="IPR023158">
    <property type="entry name" value="YerB-like_sf"/>
</dbReference>
<dbReference type="Pfam" id="PF17479">
    <property type="entry name" value="DUF3048_C"/>
    <property type="match status" value="1"/>
</dbReference>
<dbReference type="EMBL" id="VMGN01000006">
    <property type="protein sequence ID" value="TSC94827.1"/>
    <property type="molecule type" value="Genomic_DNA"/>
</dbReference>
<reference evidence="4 5" key="1">
    <citation type="submission" date="2017-07" db="EMBL/GenBank/DDBJ databases">
        <title>Mechanisms for carbon and nitrogen cycling indicate functional differentiation within the Candidate Phyla Radiation.</title>
        <authorList>
            <person name="Danczak R.E."/>
            <person name="Johnston M.D."/>
            <person name="Kenah C."/>
            <person name="Slattery M."/>
            <person name="Wrighton K.C."/>
            <person name="Wilkins M.J."/>
        </authorList>
    </citation>
    <scope>NUCLEOTIDE SEQUENCE [LARGE SCALE GENOMIC DNA]</scope>
    <source>
        <strain evidence="4">Athens1014_28</strain>
    </source>
</reference>
<evidence type="ECO:0000259" key="3">
    <source>
        <dbReference type="Pfam" id="PF17479"/>
    </source>
</evidence>
<dbReference type="Pfam" id="PF11258">
    <property type="entry name" value="DUF3048"/>
    <property type="match status" value="1"/>
</dbReference>
<protein>
    <recommendedName>
        <fullName evidence="6">DUF3048 domain-containing protein</fullName>
    </recommendedName>
</protein>
<sequence>MSGIDLKQEDEEIVVKGKTKIPFKEKLKLFWSKPKNRWITIISIIILTIGLFALGYYLLIYRDGGMKLGLDVKKEEKAPEVFKSILDGTETTKELSTRHPLGIMIENHTDARPQYGLTSASIIYEAIAEGGITRFLAVFSPRDAEKVGPIRSARTYYVDWIKELNGYYAHIGGNYDALELIKSNGILDLDQFSNPSAYWREYKKGVSSEHTVYTATSKLYKIASDKKYSTDNNFVLTKFKTELEKEKRPATETITINFGNANYNVSYNFDPATNSYGRILAGKPHIDTANNQQISAKNVIVQVVNRRSTVTKINEQGWIMDTVGNGSASVFQDGAEIKATWKKDNSSSRTRFFNKATGAEIELNAGQTWIEVISPDLSFSAQ</sequence>
<dbReference type="InterPro" id="IPR021416">
    <property type="entry name" value="DUF3048_N"/>
</dbReference>
<gene>
    <name evidence="4" type="ORF">Athens101428_168</name>
</gene>
<proteinExistence type="predicted"/>
<comment type="caution">
    <text evidence="4">The sequence shown here is derived from an EMBL/GenBank/DDBJ whole genome shotgun (WGS) entry which is preliminary data.</text>
</comment>
<evidence type="ECO:0000256" key="1">
    <source>
        <dbReference type="SAM" id="Phobius"/>
    </source>
</evidence>
<name>A0A554LPM7_9BACT</name>
<dbReference type="Gene3D" id="3.50.90.10">
    <property type="entry name" value="YerB-like"/>
    <property type="match status" value="1"/>
</dbReference>
<dbReference type="AlphaFoldDB" id="A0A554LPM7"/>
<feature type="domain" description="DUF3048" evidence="2">
    <location>
        <begin position="88"/>
        <end position="228"/>
    </location>
</feature>
<evidence type="ECO:0000313" key="4">
    <source>
        <dbReference type="EMBL" id="TSC94827.1"/>
    </source>
</evidence>
<evidence type="ECO:0000313" key="5">
    <source>
        <dbReference type="Proteomes" id="UP000316495"/>
    </source>
</evidence>
<evidence type="ECO:0000259" key="2">
    <source>
        <dbReference type="Pfam" id="PF11258"/>
    </source>
</evidence>
<dbReference type="InterPro" id="IPR035328">
    <property type="entry name" value="DUF3048_C"/>
</dbReference>
<accession>A0A554LPM7</accession>
<dbReference type="SUPFAM" id="SSF159774">
    <property type="entry name" value="YerB-like"/>
    <property type="match status" value="1"/>
</dbReference>
<keyword evidence="1" id="KW-1133">Transmembrane helix</keyword>
<feature type="transmembrane region" description="Helical" evidence="1">
    <location>
        <begin position="38"/>
        <end position="59"/>
    </location>
</feature>
<keyword evidence="1" id="KW-0472">Membrane</keyword>
<evidence type="ECO:0008006" key="6">
    <source>
        <dbReference type="Google" id="ProtNLM"/>
    </source>
</evidence>
<feature type="domain" description="DUF3048" evidence="3">
    <location>
        <begin position="254"/>
        <end position="370"/>
    </location>
</feature>
<organism evidence="4 5">
    <name type="scientific">Candidatus Berkelbacteria bacterium Athens1014_28</name>
    <dbReference type="NCBI Taxonomy" id="2017145"/>
    <lineage>
        <taxon>Bacteria</taxon>
        <taxon>Candidatus Berkelbacteria</taxon>
    </lineage>
</organism>
<keyword evidence="1" id="KW-0812">Transmembrane</keyword>
<dbReference type="Proteomes" id="UP000316495">
    <property type="component" value="Unassembled WGS sequence"/>
</dbReference>